<dbReference type="EMBL" id="BJYT01000022">
    <property type="protein sequence ID" value="GEO11502.1"/>
    <property type="molecule type" value="Genomic_DNA"/>
</dbReference>
<keyword evidence="1" id="KW-0812">Transmembrane</keyword>
<dbReference type="PANTHER" id="PTHR14859">
    <property type="entry name" value="CALCOFLUOR WHITE HYPERSENSITIVE PROTEIN PRECURSOR"/>
    <property type="match status" value="1"/>
</dbReference>
<keyword evidence="3" id="KW-0255">Endonuclease</keyword>
<gene>
    <name evidence="3" type="ORF">SAE01_39980</name>
</gene>
<dbReference type="Proteomes" id="UP000321513">
    <property type="component" value="Unassembled WGS sequence"/>
</dbReference>
<dbReference type="PROSITE" id="PS51257">
    <property type="entry name" value="PROKAR_LIPOPROTEIN"/>
    <property type="match status" value="1"/>
</dbReference>
<dbReference type="GO" id="GO:0006506">
    <property type="term" value="P:GPI anchor biosynthetic process"/>
    <property type="evidence" value="ECO:0007669"/>
    <property type="project" value="TreeGrafter"/>
</dbReference>
<dbReference type="Pfam" id="PF03372">
    <property type="entry name" value="Exo_endo_phos"/>
    <property type="match status" value="1"/>
</dbReference>
<reference evidence="3 4" key="1">
    <citation type="submission" date="2019-07" db="EMBL/GenBank/DDBJ databases">
        <title>Whole genome shotgun sequence of Segetibacter aerophilus NBRC 106135.</title>
        <authorList>
            <person name="Hosoyama A."/>
            <person name="Uohara A."/>
            <person name="Ohji S."/>
            <person name="Ichikawa N."/>
        </authorList>
    </citation>
    <scope>NUCLEOTIDE SEQUENCE [LARGE SCALE GENOMIC DNA]</scope>
    <source>
        <strain evidence="3 4">NBRC 106135</strain>
    </source>
</reference>
<sequence length="368" mass="42523">MAGGKVRKVFSRFFLVINCVIAAIFLVACLVPYLNPSTWWFMGIMGLSVPYMALLLLFFIFFWWVVKPSWSLIAIITLLIGWKQLSVLFATNKYETFTEKKDSTYLRIVDWNTRSLEGLSNKADKKRIDRATIPEAIIAQKPDVICLQEFNNSAAQNNMARFKEFYPYHYFSKDFERPKQGYQAGCIIFSRYPIVDSGKVRFPGTSSESLIYADILTPKKIVRVFTTHLQSFKFKQEDYEDIQIIKNTENKTLPASKSLLQKMKLAYTKRGEQADIVREALDHSPYPSVICGDFNDVPNSYTYFHIRKDWQDVFLATSLGIGRTYIAIAPTLRIDYILPDKNFYVQQFDLVDEDLSDHLMLVADLGIK</sequence>
<keyword evidence="3" id="KW-0540">Nuclease</keyword>
<accession>A0A512BHQ8</accession>
<name>A0A512BHQ8_9BACT</name>
<evidence type="ECO:0000256" key="1">
    <source>
        <dbReference type="SAM" id="Phobius"/>
    </source>
</evidence>
<proteinExistence type="predicted"/>
<dbReference type="RefSeq" id="WP_147205606.1">
    <property type="nucleotide sequence ID" value="NZ_BJYT01000022.1"/>
</dbReference>
<evidence type="ECO:0000313" key="3">
    <source>
        <dbReference type="EMBL" id="GEO11502.1"/>
    </source>
</evidence>
<feature type="transmembrane region" description="Helical" evidence="1">
    <location>
        <begin position="72"/>
        <end position="91"/>
    </location>
</feature>
<dbReference type="GO" id="GO:0016020">
    <property type="term" value="C:membrane"/>
    <property type="evidence" value="ECO:0007669"/>
    <property type="project" value="GOC"/>
</dbReference>
<evidence type="ECO:0000259" key="2">
    <source>
        <dbReference type="Pfam" id="PF03372"/>
    </source>
</evidence>
<protein>
    <submittedName>
        <fullName evidence="3">Endonuclease</fullName>
    </submittedName>
</protein>
<keyword evidence="1" id="KW-0472">Membrane</keyword>
<dbReference type="InterPro" id="IPR005135">
    <property type="entry name" value="Endo/exonuclease/phosphatase"/>
</dbReference>
<dbReference type="InterPro" id="IPR036691">
    <property type="entry name" value="Endo/exonu/phosph_ase_sf"/>
</dbReference>
<feature type="transmembrane region" description="Helical" evidence="1">
    <location>
        <begin position="39"/>
        <end position="65"/>
    </location>
</feature>
<feature type="domain" description="Endonuclease/exonuclease/phosphatase" evidence="2">
    <location>
        <begin position="111"/>
        <end position="358"/>
    </location>
</feature>
<dbReference type="Gene3D" id="3.60.10.10">
    <property type="entry name" value="Endonuclease/exonuclease/phosphatase"/>
    <property type="match status" value="1"/>
</dbReference>
<dbReference type="SUPFAM" id="SSF56219">
    <property type="entry name" value="DNase I-like"/>
    <property type="match status" value="1"/>
</dbReference>
<dbReference type="AlphaFoldDB" id="A0A512BHQ8"/>
<feature type="transmembrane region" description="Helical" evidence="1">
    <location>
        <begin position="12"/>
        <end position="33"/>
    </location>
</feature>
<keyword evidence="4" id="KW-1185">Reference proteome</keyword>
<comment type="caution">
    <text evidence="3">The sequence shown here is derived from an EMBL/GenBank/DDBJ whole genome shotgun (WGS) entry which is preliminary data.</text>
</comment>
<dbReference type="OrthoDB" id="635146at2"/>
<evidence type="ECO:0000313" key="4">
    <source>
        <dbReference type="Proteomes" id="UP000321513"/>
    </source>
</evidence>
<organism evidence="3 4">
    <name type="scientific">Segetibacter aerophilus</name>
    <dbReference type="NCBI Taxonomy" id="670293"/>
    <lineage>
        <taxon>Bacteria</taxon>
        <taxon>Pseudomonadati</taxon>
        <taxon>Bacteroidota</taxon>
        <taxon>Chitinophagia</taxon>
        <taxon>Chitinophagales</taxon>
        <taxon>Chitinophagaceae</taxon>
        <taxon>Segetibacter</taxon>
    </lineage>
</organism>
<keyword evidence="1" id="KW-1133">Transmembrane helix</keyword>
<dbReference type="CDD" id="cd09084">
    <property type="entry name" value="EEP-2"/>
    <property type="match status" value="1"/>
</dbReference>
<dbReference type="InterPro" id="IPR051916">
    <property type="entry name" value="GPI-anchor_lipid_remodeler"/>
</dbReference>
<keyword evidence="3" id="KW-0378">Hydrolase</keyword>
<dbReference type="GO" id="GO:0004519">
    <property type="term" value="F:endonuclease activity"/>
    <property type="evidence" value="ECO:0007669"/>
    <property type="project" value="UniProtKB-KW"/>
</dbReference>
<dbReference type="PANTHER" id="PTHR14859:SF15">
    <property type="entry name" value="ENDONUCLEASE_EXONUCLEASE_PHOSPHATASE DOMAIN-CONTAINING PROTEIN"/>
    <property type="match status" value="1"/>
</dbReference>